<evidence type="ECO:0000256" key="6">
    <source>
        <dbReference type="SAM" id="Phobius"/>
    </source>
</evidence>
<sequence length="319" mass="33723">MRERLWAGVGSGMVAGALWGLVFLAPQLLSAFSPLQLAISRYLAYGAIAAVVLLPRWRAATAPLGAAEWWALLRLSLLGNIVYYVLLGSAVQWAGGAATALIIGLLPAAVTVIGSRAAGAVRLRRLAAPCALCVLGVALVAVQTLAVARPHIPASRGLRAAGLACAVGALACWTAYSIKNARWLRRRQDLSGRDWSLLTGVVTGALALGLALPAFALAGTSHAGPEWMRFWGMALVLALFASVIGNACWNHASRLLPLTLVGQMIVFETVFALLYGFLWEQRWPTALELLAIACLLGGVLWCTLVHARPQPAVREAKPG</sequence>
<dbReference type="RefSeq" id="WP_010340020.1">
    <property type="nucleotide sequence ID" value="NZ_CP132343.1"/>
</dbReference>
<evidence type="ECO:0000256" key="5">
    <source>
        <dbReference type="ARBA" id="ARBA00023136"/>
    </source>
</evidence>
<dbReference type="InterPro" id="IPR050638">
    <property type="entry name" value="AA-Vitamin_Transporters"/>
</dbReference>
<dbReference type="GeneID" id="93877857"/>
<evidence type="ECO:0000256" key="2">
    <source>
        <dbReference type="ARBA" id="ARBA00007362"/>
    </source>
</evidence>
<dbReference type="EMBL" id="MDEK01000020">
    <property type="protein sequence ID" value="PPU80445.1"/>
    <property type="molecule type" value="Genomic_DNA"/>
</dbReference>
<feature type="transmembrane region" description="Helical" evidence="6">
    <location>
        <begin position="40"/>
        <end position="57"/>
    </location>
</feature>
<feature type="transmembrane region" description="Helical" evidence="6">
    <location>
        <begin position="93"/>
        <end position="114"/>
    </location>
</feature>
<feature type="transmembrane region" description="Helical" evidence="6">
    <location>
        <begin position="158"/>
        <end position="176"/>
    </location>
</feature>
<feature type="transmembrane region" description="Helical" evidence="6">
    <location>
        <begin position="197"/>
        <end position="218"/>
    </location>
</feature>
<evidence type="ECO:0000256" key="4">
    <source>
        <dbReference type="ARBA" id="ARBA00022989"/>
    </source>
</evidence>
<keyword evidence="5 6" id="KW-0472">Membrane</keyword>
<dbReference type="Proteomes" id="UP000247346">
    <property type="component" value="Unassembled WGS sequence"/>
</dbReference>
<comment type="subcellular location">
    <subcellularLocation>
        <location evidence="1">Membrane</location>
        <topology evidence="1">Multi-pass membrane protein</topology>
    </subcellularLocation>
</comment>
<reference evidence="7 8" key="1">
    <citation type="submission" date="2016-08" db="EMBL/GenBank/DDBJ databases">
        <authorList>
            <person name="Seilhamer J.J."/>
        </authorList>
    </citation>
    <scope>NUCLEOTIDE SEQUENCE [LARGE SCALE GENOMIC DNA]</scope>
    <source>
        <strain evidence="7 8">CFBP4641</strain>
    </source>
</reference>
<feature type="transmembrane region" description="Helical" evidence="6">
    <location>
        <begin position="126"/>
        <end position="146"/>
    </location>
</feature>
<dbReference type="SUPFAM" id="SSF103481">
    <property type="entry name" value="Multidrug resistance efflux transporter EmrE"/>
    <property type="match status" value="1"/>
</dbReference>
<keyword evidence="3 6" id="KW-0812">Transmembrane</keyword>
<feature type="transmembrane region" description="Helical" evidence="6">
    <location>
        <begin position="256"/>
        <end position="277"/>
    </location>
</feature>
<protein>
    <submittedName>
        <fullName evidence="7">EamA/RhaT family transporter</fullName>
    </submittedName>
</protein>
<comment type="similarity">
    <text evidence="2">Belongs to the EamA transporter family.</text>
</comment>
<comment type="caution">
    <text evidence="7">The sequence shown here is derived from an EMBL/GenBank/DDBJ whole genome shotgun (WGS) entry which is preliminary data.</text>
</comment>
<evidence type="ECO:0000256" key="1">
    <source>
        <dbReference type="ARBA" id="ARBA00004141"/>
    </source>
</evidence>
<evidence type="ECO:0000256" key="3">
    <source>
        <dbReference type="ARBA" id="ARBA00022692"/>
    </source>
</evidence>
<dbReference type="PANTHER" id="PTHR32322">
    <property type="entry name" value="INNER MEMBRANE TRANSPORTER"/>
    <property type="match status" value="1"/>
</dbReference>
<dbReference type="STRING" id="56458.SB85_08615"/>
<feature type="transmembrane region" description="Helical" evidence="6">
    <location>
        <begin position="289"/>
        <end position="307"/>
    </location>
</feature>
<keyword evidence="4 6" id="KW-1133">Transmembrane helix</keyword>
<feature type="transmembrane region" description="Helical" evidence="6">
    <location>
        <begin position="230"/>
        <end position="249"/>
    </location>
</feature>
<name>A0A2P5YZU6_9XANT</name>
<evidence type="ECO:0000313" key="8">
    <source>
        <dbReference type="Proteomes" id="UP000247346"/>
    </source>
</evidence>
<organism evidence="7 8">
    <name type="scientific">Xanthomonas sacchari</name>
    <dbReference type="NCBI Taxonomy" id="56458"/>
    <lineage>
        <taxon>Bacteria</taxon>
        <taxon>Pseudomonadati</taxon>
        <taxon>Pseudomonadota</taxon>
        <taxon>Gammaproteobacteria</taxon>
        <taxon>Lysobacterales</taxon>
        <taxon>Lysobacteraceae</taxon>
        <taxon>Xanthomonas</taxon>
    </lineage>
</organism>
<dbReference type="PANTHER" id="PTHR32322:SF2">
    <property type="entry name" value="EAMA DOMAIN-CONTAINING PROTEIN"/>
    <property type="match status" value="1"/>
</dbReference>
<gene>
    <name evidence="7" type="ORF">XsacCFBP4641_18575</name>
</gene>
<evidence type="ECO:0000313" key="7">
    <source>
        <dbReference type="EMBL" id="PPU80445.1"/>
    </source>
</evidence>
<dbReference type="GO" id="GO:0016020">
    <property type="term" value="C:membrane"/>
    <property type="evidence" value="ECO:0007669"/>
    <property type="project" value="UniProtKB-SubCell"/>
</dbReference>
<accession>A0A2P5YZU6</accession>
<feature type="transmembrane region" description="Helical" evidence="6">
    <location>
        <begin position="69"/>
        <end position="87"/>
    </location>
</feature>
<proteinExistence type="inferred from homology"/>
<dbReference type="InterPro" id="IPR037185">
    <property type="entry name" value="EmrE-like"/>
</dbReference>
<dbReference type="OrthoDB" id="7216522at2"/>
<dbReference type="AlphaFoldDB" id="A0A2P5YZU6"/>